<dbReference type="SUPFAM" id="SSF47413">
    <property type="entry name" value="lambda repressor-like DNA-binding domains"/>
    <property type="match status" value="1"/>
</dbReference>
<evidence type="ECO:0000256" key="1">
    <source>
        <dbReference type="SAM" id="MobiDB-lite"/>
    </source>
</evidence>
<name>A0A917ZXA7_9ACTN</name>
<dbReference type="PROSITE" id="PS50943">
    <property type="entry name" value="HTH_CROC1"/>
    <property type="match status" value="1"/>
</dbReference>
<dbReference type="Gene3D" id="1.10.260.40">
    <property type="entry name" value="lambda repressor-like DNA-binding domains"/>
    <property type="match status" value="1"/>
</dbReference>
<dbReference type="InterPro" id="IPR001387">
    <property type="entry name" value="Cro/C1-type_HTH"/>
</dbReference>
<dbReference type="AlphaFoldDB" id="A0A917ZXA7"/>
<accession>A0A917ZXA7</accession>
<evidence type="ECO:0000313" key="4">
    <source>
        <dbReference type="Proteomes" id="UP000641932"/>
    </source>
</evidence>
<sequence>MEQRDLQRLGQALKQARKRLDWSQSTVAKQIRVSVAVVSDVENGAERQRVTRTMRDYAELVGWPAGSVESVIAGGEPLEPQTPPRPGPEQAAAIDDLGMRHQLPWGVADEIENGHVLGAQTRRLPSGGLFIAVVVAPPDATTEARRQQHREGIELFDSMDTGPDKPDVAQIPPGSDST</sequence>
<reference evidence="3" key="2">
    <citation type="submission" date="2020-09" db="EMBL/GenBank/DDBJ databases">
        <authorList>
            <person name="Sun Q."/>
            <person name="Zhou Y."/>
        </authorList>
    </citation>
    <scope>NUCLEOTIDE SEQUENCE</scope>
    <source>
        <strain evidence="3">CGMCC 4.7201</strain>
    </source>
</reference>
<dbReference type="Pfam" id="PF01381">
    <property type="entry name" value="HTH_3"/>
    <property type="match status" value="1"/>
</dbReference>
<dbReference type="InterPro" id="IPR010982">
    <property type="entry name" value="Lambda_DNA-bd_dom_sf"/>
</dbReference>
<evidence type="ECO:0000259" key="2">
    <source>
        <dbReference type="PROSITE" id="PS50943"/>
    </source>
</evidence>
<dbReference type="RefSeq" id="WP_189135704.1">
    <property type="nucleotide sequence ID" value="NZ_BMMS01000054.1"/>
</dbReference>
<comment type="caution">
    <text evidence="3">The sequence shown here is derived from an EMBL/GenBank/DDBJ whole genome shotgun (WGS) entry which is preliminary data.</text>
</comment>
<dbReference type="EMBL" id="BMMS01000054">
    <property type="protein sequence ID" value="GGP00198.1"/>
    <property type="molecule type" value="Genomic_DNA"/>
</dbReference>
<reference evidence="3" key="1">
    <citation type="journal article" date="2014" name="Int. J. Syst. Evol. Microbiol.">
        <title>Complete genome sequence of Corynebacterium casei LMG S-19264T (=DSM 44701T), isolated from a smear-ripened cheese.</title>
        <authorList>
            <consortium name="US DOE Joint Genome Institute (JGI-PGF)"/>
            <person name="Walter F."/>
            <person name="Albersmeier A."/>
            <person name="Kalinowski J."/>
            <person name="Ruckert C."/>
        </authorList>
    </citation>
    <scope>NUCLEOTIDE SEQUENCE</scope>
    <source>
        <strain evidence="3">CGMCC 4.7201</strain>
    </source>
</reference>
<feature type="compositionally biased region" description="Basic and acidic residues" evidence="1">
    <location>
        <begin position="142"/>
        <end position="153"/>
    </location>
</feature>
<feature type="domain" description="HTH cro/C1-type" evidence="2">
    <location>
        <begin position="13"/>
        <end position="44"/>
    </location>
</feature>
<dbReference type="GO" id="GO:0003677">
    <property type="term" value="F:DNA binding"/>
    <property type="evidence" value="ECO:0007669"/>
    <property type="project" value="InterPro"/>
</dbReference>
<keyword evidence="4" id="KW-1185">Reference proteome</keyword>
<dbReference type="Proteomes" id="UP000641932">
    <property type="component" value="Unassembled WGS sequence"/>
</dbReference>
<gene>
    <name evidence="3" type="ORF">GCM10012280_68430</name>
</gene>
<dbReference type="CDD" id="cd00093">
    <property type="entry name" value="HTH_XRE"/>
    <property type="match status" value="1"/>
</dbReference>
<feature type="region of interest" description="Disordered" evidence="1">
    <location>
        <begin position="140"/>
        <end position="178"/>
    </location>
</feature>
<proteinExistence type="predicted"/>
<evidence type="ECO:0000313" key="3">
    <source>
        <dbReference type="EMBL" id="GGP00198.1"/>
    </source>
</evidence>
<protein>
    <recommendedName>
        <fullName evidence="2">HTH cro/C1-type domain-containing protein</fullName>
    </recommendedName>
</protein>
<organism evidence="3 4">
    <name type="scientific">Wenjunlia tyrosinilytica</name>
    <dbReference type="NCBI Taxonomy" id="1544741"/>
    <lineage>
        <taxon>Bacteria</taxon>
        <taxon>Bacillati</taxon>
        <taxon>Actinomycetota</taxon>
        <taxon>Actinomycetes</taxon>
        <taxon>Kitasatosporales</taxon>
        <taxon>Streptomycetaceae</taxon>
        <taxon>Wenjunlia</taxon>
    </lineage>
</organism>